<dbReference type="GO" id="GO:0006259">
    <property type="term" value="P:DNA metabolic process"/>
    <property type="evidence" value="ECO:0007669"/>
    <property type="project" value="InterPro"/>
</dbReference>
<reference evidence="1 2" key="1">
    <citation type="journal article" date="2004" name="Appl. Environ. Microbiol.">
        <title>Mineralization of individual congeners of linear alkylbenzenesulfonate by defined pairs of heterotrophic bacteria.</title>
        <authorList>
            <person name="Schleheck D."/>
            <person name="Knepper T.P."/>
            <person name="Fischer K."/>
            <person name="Cook A.M."/>
        </authorList>
    </citation>
    <scope>NUCLEOTIDE SEQUENCE [LARGE SCALE GENOMIC DNA]</scope>
    <source>
        <strain evidence="2">DSM 14801 / SPH-1</strain>
    </source>
</reference>
<evidence type="ECO:0000313" key="2">
    <source>
        <dbReference type="Proteomes" id="UP000000784"/>
    </source>
</evidence>
<dbReference type="GO" id="GO:0003677">
    <property type="term" value="F:DNA binding"/>
    <property type="evidence" value="ECO:0007669"/>
    <property type="project" value="InterPro"/>
</dbReference>
<dbReference type="Pfam" id="PF03837">
    <property type="entry name" value="RecT"/>
    <property type="match status" value="1"/>
</dbReference>
<dbReference type="NCBIfam" id="TIGR00616">
    <property type="entry name" value="rect"/>
    <property type="match status" value="1"/>
</dbReference>
<proteinExistence type="predicted"/>
<dbReference type="EMBL" id="CP000884">
    <property type="protein sequence ID" value="ABX34556.1"/>
    <property type="molecule type" value="Genomic_DNA"/>
</dbReference>
<dbReference type="STRING" id="398578.Daci_1916"/>
<reference evidence="2" key="2">
    <citation type="submission" date="2007-11" db="EMBL/GenBank/DDBJ databases">
        <title>Complete sequence of Delftia acidovorans DSM 14801 / SPH-1.</title>
        <authorList>
            <person name="Copeland A."/>
            <person name="Lucas S."/>
            <person name="Lapidus A."/>
            <person name="Barry K."/>
            <person name="Glavina del Rio T."/>
            <person name="Dalin E."/>
            <person name="Tice H."/>
            <person name="Pitluck S."/>
            <person name="Lowry S."/>
            <person name="Clum A."/>
            <person name="Schmutz J."/>
            <person name="Larimer F."/>
            <person name="Land M."/>
            <person name="Hauser L."/>
            <person name="Kyrpides N."/>
            <person name="Kim E."/>
            <person name="Schleheck D."/>
            <person name="Richardson P."/>
        </authorList>
    </citation>
    <scope>NUCLEOTIDE SEQUENCE [LARGE SCALE GENOMIC DNA]</scope>
    <source>
        <strain evidence="2">DSM 14801 / SPH-1</strain>
    </source>
</reference>
<dbReference type="GeneID" id="24119227"/>
<protein>
    <submittedName>
        <fullName evidence="1">RecT protein</fullName>
    </submittedName>
</protein>
<dbReference type="AlphaFoldDB" id="A9BYL3"/>
<evidence type="ECO:0000313" key="1">
    <source>
        <dbReference type="EMBL" id="ABX34556.1"/>
    </source>
</evidence>
<accession>A9BYL3</accession>
<name>A9BYL3_DELAS</name>
<dbReference type="RefSeq" id="WP_012203841.1">
    <property type="nucleotide sequence ID" value="NC_010002.1"/>
</dbReference>
<gene>
    <name evidence="1" type="ordered locus">Daci_1916</name>
</gene>
<sequence length="307" mass="33770">MSAIQTISNFVYGAEDSFHSVLVDRSINFEREAGFAIQVLTAGDYIAKLAANDRQSVVNAVTNIAAIGISLNPAKKQAYLVPRKGKICLDISYMGLIDLAVQAGSILWAQADLVYASDAFTLNGFDRPPTHSYNPFSRERGELVGAYVVVKTPSGDYLTDCMSREEIDAIKNRSESVKAGKSSPWDTDYGEMAKKTVVKRAYKYWPKSDRLDQAIHHLNTEGGEGLATAQPARSAAIDPQPIIEGLRQTKTIEELKAYWAEQNGRLANDLSAHNELKDAYRAHLARIRAETAKNVTDVEDKNAVDQS</sequence>
<dbReference type="KEGG" id="dac:Daci_1916"/>
<dbReference type="InterPro" id="IPR004590">
    <property type="entry name" value="ssDNA_annealing_RecT"/>
</dbReference>
<organism evidence="1 2">
    <name type="scientific">Delftia acidovorans (strain DSM 14801 / SPH-1)</name>
    <dbReference type="NCBI Taxonomy" id="398578"/>
    <lineage>
        <taxon>Bacteria</taxon>
        <taxon>Pseudomonadati</taxon>
        <taxon>Pseudomonadota</taxon>
        <taxon>Betaproteobacteria</taxon>
        <taxon>Burkholderiales</taxon>
        <taxon>Comamonadaceae</taxon>
        <taxon>Delftia</taxon>
    </lineage>
</organism>
<keyword evidence="2" id="KW-1185">Reference proteome</keyword>
<dbReference type="Proteomes" id="UP000000784">
    <property type="component" value="Chromosome"/>
</dbReference>
<dbReference type="HOGENOM" id="CLU_065145_0_0_4"/>
<dbReference type="InterPro" id="IPR018330">
    <property type="entry name" value="RecT_fam"/>
</dbReference>
<dbReference type="eggNOG" id="COG3723">
    <property type="taxonomic scope" value="Bacteria"/>
</dbReference>